<protein>
    <recommendedName>
        <fullName evidence="6 7">Cell division protein FtsA</fullName>
    </recommendedName>
</protein>
<dbReference type="PROSITE" id="PS01036">
    <property type="entry name" value="HSP70_3"/>
    <property type="match status" value="1"/>
</dbReference>
<keyword evidence="10" id="KW-1185">Reference proteome</keyword>
<keyword evidence="5 6" id="KW-0131">Cell cycle</keyword>
<evidence type="ECO:0000256" key="4">
    <source>
        <dbReference type="ARBA" id="ARBA00023136"/>
    </source>
</evidence>
<sequence length="447" mass="48229">MTRIALYKSQRAMRERREAALRRGNVAIVDVGSSKMTCLVLEVDAAKLRAPRADGVGRLDGHAALRVIGASTTQSRGIDLGEVVSMEEVERGLRTVVSAAQKMAETRVDHVIACFSGGRPRSYGLLGEAEVEHGEVSASDIGAALGSCDVPDYGEGREVLHALPVNFTLDSRTGLSDPRGLTGAKLTVDMHMMTVARAPVQNLLQCMRRCDLELSGLAHSAYAAGLSSLTEEELDLGAACIDIGGGTTGISVFIRKQLIYADSVRMGGAHVTRDISQGFGVSAGLAERLKTVHGGLVATSMDDLEMLSLVASDPHTDPSRNRISRTELIGIMRPRVEEILEAVRERLDAASFSDLPGRRIVLTGGSSQIPGLEDIAQHILGRRVRIGRPLYIPGLPQAKTAPQFAAAVGLALHLVKPQDECWDFEMPDDRIGGQRIRRALRWFKESW</sequence>
<dbReference type="EMBL" id="JACIJS010000006">
    <property type="protein sequence ID" value="MBB5516065.1"/>
    <property type="molecule type" value="Genomic_DNA"/>
</dbReference>
<dbReference type="SMART" id="SM00842">
    <property type="entry name" value="FtsA"/>
    <property type="match status" value="1"/>
</dbReference>
<dbReference type="NCBIfam" id="TIGR01174">
    <property type="entry name" value="ftsA"/>
    <property type="match status" value="1"/>
</dbReference>
<reference evidence="9 10" key="1">
    <citation type="submission" date="2020-08" db="EMBL/GenBank/DDBJ databases">
        <title>Genomic Encyclopedia of Type Strains, Phase IV (KMG-IV): sequencing the most valuable type-strain genomes for metagenomic binning, comparative biology and taxonomic classification.</title>
        <authorList>
            <person name="Goeker M."/>
        </authorList>
    </citation>
    <scope>NUCLEOTIDE SEQUENCE [LARGE SCALE GENOMIC DNA]</scope>
    <source>
        <strain evidence="9 10">DSM 103377</strain>
    </source>
</reference>
<dbReference type="InterPro" id="IPR050696">
    <property type="entry name" value="FtsA/MreB"/>
</dbReference>
<dbReference type="Pfam" id="PF14450">
    <property type="entry name" value="FtsA"/>
    <property type="match status" value="1"/>
</dbReference>
<evidence type="ECO:0000259" key="8">
    <source>
        <dbReference type="SMART" id="SM00842"/>
    </source>
</evidence>
<dbReference type="GO" id="GO:0043093">
    <property type="term" value="P:FtsZ-dependent cytokinesis"/>
    <property type="evidence" value="ECO:0007669"/>
    <property type="project" value="UniProtKB-UniRule"/>
</dbReference>
<accession>A0A840X2H0</accession>
<evidence type="ECO:0000256" key="6">
    <source>
        <dbReference type="HAMAP-Rule" id="MF_02033"/>
    </source>
</evidence>
<name>A0A840X2H0_9RHOB</name>
<dbReference type="PANTHER" id="PTHR32432:SF4">
    <property type="entry name" value="CELL DIVISION PROTEIN FTSA"/>
    <property type="match status" value="1"/>
</dbReference>
<organism evidence="9 10">
    <name type="scientific">Rubricella aquisinus</name>
    <dbReference type="NCBI Taxonomy" id="2028108"/>
    <lineage>
        <taxon>Bacteria</taxon>
        <taxon>Pseudomonadati</taxon>
        <taxon>Pseudomonadota</taxon>
        <taxon>Alphaproteobacteria</taxon>
        <taxon>Rhodobacterales</taxon>
        <taxon>Paracoccaceae</taxon>
        <taxon>Rubricella</taxon>
    </lineage>
</organism>
<comment type="similarity">
    <text evidence="1">Belongs to the heat shock protein 70 family.</text>
</comment>
<dbReference type="InterPro" id="IPR018181">
    <property type="entry name" value="Heat_shock_70_CS"/>
</dbReference>
<evidence type="ECO:0000256" key="1">
    <source>
        <dbReference type="ARBA" id="ARBA00007381"/>
    </source>
</evidence>
<dbReference type="Proteomes" id="UP000553766">
    <property type="component" value="Unassembled WGS sequence"/>
</dbReference>
<proteinExistence type="inferred from homology"/>
<evidence type="ECO:0000256" key="2">
    <source>
        <dbReference type="ARBA" id="ARBA00022475"/>
    </source>
</evidence>
<dbReference type="SUPFAM" id="SSF53067">
    <property type="entry name" value="Actin-like ATPase domain"/>
    <property type="match status" value="2"/>
</dbReference>
<evidence type="ECO:0000313" key="10">
    <source>
        <dbReference type="Proteomes" id="UP000553766"/>
    </source>
</evidence>
<comment type="subcellular location">
    <subcellularLocation>
        <location evidence="6">Cell membrane</location>
        <topology evidence="6">Peripheral membrane protein</topology>
        <orientation evidence="6">Cytoplasmic side</orientation>
    </subcellularLocation>
    <text evidence="6">Localizes to the Z ring in an FtsZ-dependent manner. Targeted to the membrane through a conserved C-terminal amphipathic helix.</text>
</comment>
<dbReference type="PANTHER" id="PTHR32432">
    <property type="entry name" value="CELL DIVISION PROTEIN FTSA-RELATED"/>
    <property type="match status" value="1"/>
</dbReference>
<dbReference type="AlphaFoldDB" id="A0A840X2H0"/>
<evidence type="ECO:0000256" key="7">
    <source>
        <dbReference type="PIRNR" id="PIRNR003101"/>
    </source>
</evidence>
<dbReference type="InterPro" id="IPR003494">
    <property type="entry name" value="SHS2_FtsA"/>
</dbReference>
<comment type="subunit">
    <text evidence="6">Self-interacts. Interacts with FtsZ.</text>
</comment>
<gene>
    <name evidence="6" type="primary">ftsA</name>
    <name evidence="9" type="ORF">FHS89_002091</name>
</gene>
<evidence type="ECO:0000256" key="5">
    <source>
        <dbReference type="ARBA" id="ARBA00023306"/>
    </source>
</evidence>
<dbReference type="HAMAP" id="MF_02033">
    <property type="entry name" value="FtsA"/>
    <property type="match status" value="1"/>
</dbReference>
<evidence type="ECO:0000313" key="9">
    <source>
        <dbReference type="EMBL" id="MBB5516065.1"/>
    </source>
</evidence>
<dbReference type="Gene3D" id="3.30.420.40">
    <property type="match status" value="1"/>
</dbReference>
<keyword evidence="4 6" id="KW-0472">Membrane</keyword>
<dbReference type="GO" id="GO:0032153">
    <property type="term" value="C:cell division site"/>
    <property type="evidence" value="ECO:0007669"/>
    <property type="project" value="UniProtKB-UniRule"/>
</dbReference>
<dbReference type="RefSeq" id="WP_184011344.1">
    <property type="nucleotide sequence ID" value="NZ_JACIJS010000006.1"/>
</dbReference>
<keyword evidence="3 6" id="KW-0132">Cell division</keyword>
<dbReference type="CDD" id="cd24048">
    <property type="entry name" value="ASKHA_NBD_FtsA"/>
    <property type="match status" value="1"/>
</dbReference>
<evidence type="ECO:0000256" key="3">
    <source>
        <dbReference type="ARBA" id="ARBA00022618"/>
    </source>
</evidence>
<dbReference type="GO" id="GO:0009898">
    <property type="term" value="C:cytoplasmic side of plasma membrane"/>
    <property type="evidence" value="ECO:0007669"/>
    <property type="project" value="UniProtKB-UniRule"/>
</dbReference>
<comment type="caution">
    <text evidence="9">The sequence shown here is derived from an EMBL/GenBank/DDBJ whole genome shotgun (WGS) entry which is preliminary data.</text>
</comment>
<dbReference type="InterPro" id="IPR043129">
    <property type="entry name" value="ATPase_NBD"/>
</dbReference>
<dbReference type="Pfam" id="PF02491">
    <property type="entry name" value="SHS2_FTSA"/>
    <property type="match status" value="1"/>
</dbReference>
<comment type="function">
    <text evidence="6 7">Cell division protein that is involved in the assembly of the Z ring. May serve as a membrane anchor for the Z ring.</text>
</comment>
<keyword evidence="2 6" id="KW-1003">Cell membrane</keyword>
<dbReference type="PIRSF" id="PIRSF003101">
    <property type="entry name" value="FtsA"/>
    <property type="match status" value="1"/>
</dbReference>
<feature type="domain" description="SHS2" evidence="8">
    <location>
        <begin position="26"/>
        <end position="228"/>
    </location>
</feature>
<dbReference type="InterPro" id="IPR020823">
    <property type="entry name" value="Cell_div_FtsA"/>
</dbReference>
<comment type="similarity">
    <text evidence="6 7">Belongs to the FtsA/MreB family.</text>
</comment>